<name>A0AA96SFW5_9CAUD</name>
<accession>A0AA96SFW5</accession>
<organism evidence="2 3">
    <name type="scientific">Microbacterium phage Mabodamaca</name>
    <dbReference type="NCBI Taxonomy" id="3078574"/>
    <lineage>
        <taxon>Viruses</taxon>
        <taxon>Duplodnaviria</taxon>
        <taxon>Heunggongvirae</taxon>
        <taxon>Uroviricota</taxon>
        <taxon>Caudoviricetes</taxon>
        <taxon>Casidaviridae</taxon>
        <taxon>Mabodamacavirus</taxon>
        <taxon>Mabodamacavirus mabodamaca</taxon>
    </lineage>
</organism>
<feature type="compositionally biased region" description="Low complexity" evidence="1">
    <location>
        <begin position="17"/>
        <end position="29"/>
    </location>
</feature>
<evidence type="ECO:0000313" key="2">
    <source>
        <dbReference type="EMBL" id="WNT44373.1"/>
    </source>
</evidence>
<reference evidence="2 3" key="1">
    <citation type="submission" date="2023-09" db="EMBL/GenBank/DDBJ databases">
        <authorList>
            <person name="Astacio K.C."/>
            <person name="Barreto J.C."/>
            <person name="Colon C.A."/>
            <person name="Dejesus A.I."/>
            <person name="Gragirenes D.A."/>
            <person name="Navarro A."/>
            <person name="Negron R.A."/>
            <person name="Nunez P.S."/>
            <person name="Ortiz C.A."/>
            <person name="Ortiz A.Y."/>
            <person name="Roman V.A."/>
            <person name="Sanchez M.A."/>
            <person name="Serrano K.M."/>
            <person name="Klyczek K."/>
            <person name="Ko C."/>
            <person name="Russell D.A."/>
            <person name="Jacobs-Sera D."/>
            <person name="Hatfull G.F."/>
        </authorList>
    </citation>
    <scope>NUCLEOTIDE SEQUENCE [LARGE SCALE GENOMIC DNA]</scope>
</reference>
<evidence type="ECO:0000313" key="3">
    <source>
        <dbReference type="Proteomes" id="UP001305869"/>
    </source>
</evidence>
<keyword evidence="3" id="KW-1185">Reference proteome</keyword>
<dbReference type="Proteomes" id="UP001305869">
    <property type="component" value="Segment"/>
</dbReference>
<dbReference type="EMBL" id="OR613467">
    <property type="protein sequence ID" value="WNT44373.1"/>
    <property type="molecule type" value="Genomic_DNA"/>
</dbReference>
<feature type="compositionally biased region" description="Low complexity" evidence="1">
    <location>
        <begin position="1"/>
        <end position="10"/>
    </location>
</feature>
<feature type="region of interest" description="Disordered" evidence="1">
    <location>
        <begin position="1"/>
        <end position="39"/>
    </location>
</feature>
<gene>
    <name evidence="2" type="primary">57</name>
    <name evidence="2" type="ORF">SEA_MABODAMACA_57</name>
</gene>
<protein>
    <submittedName>
        <fullName evidence="2">Uncharacterized protein</fullName>
    </submittedName>
</protein>
<proteinExistence type="predicted"/>
<sequence length="62" mass="6501">MIRSPWSSTPWSPPTSPTGSTAGSASNGPPRGPLPLRREGAFLLPATSSRKTICARRVNAVL</sequence>
<evidence type="ECO:0000256" key="1">
    <source>
        <dbReference type="SAM" id="MobiDB-lite"/>
    </source>
</evidence>